<organism evidence="1 2">
    <name type="scientific">Malus domestica</name>
    <name type="common">Apple</name>
    <name type="synonym">Pyrus malus</name>
    <dbReference type="NCBI Taxonomy" id="3750"/>
    <lineage>
        <taxon>Eukaryota</taxon>
        <taxon>Viridiplantae</taxon>
        <taxon>Streptophyta</taxon>
        <taxon>Embryophyta</taxon>
        <taxon>Tracheophyta</taxon>
        <taxon>Spermatophyta</taxon>
        <taxon>Magnoliopsida</taxon>
        <taxon>eudicotyledons</taxon>
        <taxon>Gunneridae</taxon>
        <taxon>Pentapetalae</taxon>
        <taxon>rosids</taxon>
        <taxon>fabids</taxon>
        <taxon>Rosales</taxon>
        <taxon>Rosaceae</taxon>
        <taxon>Amygdaloideae</taxon>
        <taxon>Maleae</taxon>
        <taxon>Malus</taxon>
    </lineage>
</organism>
<dbReference type="EMBL" id="RDQH01000338">
    <property type="protein sequence ID" value="RXH81760.1"/>
    <property type="molecule type" value="Genomic_DNA"/>
</dbReference>
<name>A0A498IEU9_MALDO</name>
<sequence>MGEVAEEEETWRGWSSFLQGFGRKKLFESRVGIGGLDALWTEALGIEVCKSLASMAVTTTPEANHRHDAGMVLASPVICEGS</sequence>
<reference evidence="1 2" key="1">
    <citation type="submission" date="2018-10" db="EMBL/GenBank/DDBJ databases">
        <title>A high-quality apple genome assembly.</title>
        <authorList>
            <person name="Hu J."/>
        </authorList>
    </citation>
    <scope>NUCLEOTIDE SEQUENCE [LARGE SCALE GENOMIC DNA]</scope>
    <source>
        <strain evidence="2">cv. HFTH1</strain>
        <tissue evidence="1">Young leaf</tissue>
    </source>
</reference>
<protein>
    <submittedName>
        <fullName evidence="1">Uncharacterized protein</fullName>
    </submittedName>
</protein>
<evidence type="ECO:0000313" key="1">
    <source>
        <dbReference type="EMBL" id="RXH81760.1"/>
    </source>
</evidence>
<comment type="caution">
    <text evidence="1">The sequence shown here is derived from an EMBL/GenBank/DDBJ whole genome shotgun (WGS) entry which is preliminary data.</text>
</comment>
<gene>
    <name evidence="1" type="ORF">DVH24_036101</name>
</gene>
<proteinExistence type="predicted"/>
<dbReference type="AlphaFoldDB" id="A0A498IEU9"/>
<keyword evidence="2" id="KW-1185">Reference proteome</keyword>
<evidence type="ECO:0000313" key="2">
    <source>
        <dbReference type="Proteomes" id="UP000290289"/>
    </source>
</evidence>
<accession>A0A498IEU9</accession>
<dbReference type="Proteomes" id="UP000290289">
    <property type="component" value="Chromosome 12"/>
</dbReference>